<sequence length="284" mass="31930">MKAKKPKDTQIRKSILYTVKITQFFSVDLVTKLASMIFTTPIKHKTPNRELAMDKNTKQETVFIPKINKKIVVYHYGNSPKKVLLVHGWCGRGTQLVKFADELIKLGYSTISFDAPAHGKSGTKTTLMPEFIASILELEKLHGPFEFAIGHSLGGMALLNSVKQGLQLKKLVVIGSGDKIEDILTEYVKKLELKPIVASKMSQLFEKRFGEPMENYAAHLAAKQVNIPTLVIHDENDYEVPIFCGKNVFKHLPNGEMYVTQKLGHRKILGDTNVINKALDFIHN</sequence>
<dbReference type="InterPro" id="IPR029058">
    <property type="entry name" value="AB_hydrolase_fold"/>
</dbReference>
<dbReference type="InterPro" id="IPR022742">
    <property type="entry name" value="Hydrolase_4"/>
</dbReference>
<feature type="domain" description="Serine aminopeptidase S33" evidence="1">
    <location>
        <begin position="81"/>
        <end position="184"/>
    </location>
</feature>
<dbReference type="AlphaFoldDB" id="A0A1I0UYI2"/>
<dbReference type="Gene3D" id="3.40.50.1820">
    <property type="entry name" value="alpha/beta hydrolase"/>
    <property type="match status" value="1"/>
</dbReference>
<evidence type="ECO:0000259" key="1">
    <source>
        <dbReference type="Pfam" id="PF12146"/>
    </source>
</evidence>
<dbReference type="EMBL" id="FOJT01000001">
    <property type="protein sequence ID" value="SFA68920.1"/>
    <property type="molecule type" value="Genomic_DNA"/>
</dbReference>
<dbReference type="Proteomes" id="UP000199604">
    <property type="component" value="Unassembled WGS sequence"/>
</dbReference>
<dbReference type="PANTHER" id="PTHR43433">
    <property type="entry name" value="HYDROLASE, ALPHA/BETA FOLD FAMILY PROTEIN"/>
    <property type="match status" value="1"/>
</dbReference>
<evidence type="ECO:0000313" key="2">
    <source>
        <dbReference type="EMBL" id="SFA68920.1"/>
    </source>
</evidence>
<reference evidence="3" key="1">
    <citation type="submission" date="2016-10" db="EMBL/GenBank/DDBJ databases">
        <authorList>
            <person name="Varghese N."/>
            <person name="Submissions S."/>
        </authorList>
    </citation>
    <scope>NUCLEOTIDE SEQUENCE [LARGE SCALE GENOMIC DNA]</scope>
    <source>
        <strain evidence="3">DSM 21789</strain>
    </source>
</reference>
<dbReference type="Pfam" id="PF12146">
    <property type="entry name" value="Hydrolase_4"/>
    <property type="match status" value="1"/>
</dbReference>
<organism evidence="2 3">
    <name type="scientific">Flavobacterium swingsii</name>
    <dbReference type="NCBI Taxonomy" id="498292"/>
    <lineage>
        <taxon>Bacteria</taxon>
        <taxon>Pseudomonadati</taxon>
        <taxon>Bacteroidota</taxon>
        <taxon>Flavobacteriia</taxon>
        <taxon>Flavobacteriales</taxon>
        <taxon>Flavobacteriaceae</taxon>
        <taxon>Flavobacterium</taxon>
    </lineage>
</organism>
<dbReference type="SUPFAM" id="SSF53474">
    <property type="entry name" value="alpha/beta-Hydrolases"/>
    <property type="match status" value="1"/>
</dbReference>
<dbReference type="RefSeq" id="WP_167357258.1">
    <property type="nucleotide sequence ID" value="NZ_FOJT01000001.1"/>
</dbReference>
<dbReference type="STRING" id="498292.SAMN05660845_0030"/>
<gene>
    <name evidence="2" type="ORF">SAMN05660845_0030</name>
</gene>
<dbReference type="InterPro" id="IPR050471">
    <property type="entry name" value="AB_hydrolase"/>
</dbReference>
<proteinExistence type="predicted"/>
<dbReference type="PANTHER" id="PTHR43433:SF5">
    <property type="entry name" value="AB HYDROLASE-1 DOMAIN-CONTAINING PROTEIN"/>
    <property type="match status" value="1"/>
</dbReference>
<accession>A0A1I0UYI2</accession>
<keyword evidence="3" id="KW-1185">Reference proteome</keyword>
<evidence type="ECO:0000313" key="3">
    <source>
        <dbReference type="Proteomes" id="UP000199604"/>
    </source>
</evidence>
<protein>
    <submittedName>
        <fullName evidence="2">Pimeloyl-ACP methyl ester carboxylesterase</fullName>
    </submittedName>
</protein>
<name>A0A1I0UYI2_9FLAO</name>